<feature type="compositionally biased region" description="Polar residues" evidence="9">
    <location>
        <begin position="454"/>
        <end position="463"/>
    </location>
</feature>
<evidence type="ECO:0008006" key="15">
    <source>
        <dbReference type="Google" id="ProtNLM"/>
    </source>
</evidence>
<feature type="transmembrane region" description="Helical" evidence="10">
    <location>
        <begin position="676"/>
        <end position="695"/>
    </location>
</feature>
<organism evidence="13 14">
    <name type="scientific">Cudoniella acicularis</name>
    <dbReference type="NCBI Taxonomy" id="354080"/>
    <lineage>
        <taxon>Eukaryota</taxon>
        <taxon>Fungi</taxon>
        <taxon>Dikarya</taxon>
        <taxon>Ascomycota</taxon>
        <taxon>Pezizomycotina</taxon>
        <taxon>Leotiomycetes</taxon>
        <taxon>Helotiales</taxon>
        <taxon>Tricladiaceae</taxon>
        <taxon>Cudoniella</taxon>
    </lineage>
</organism>
<dbReference type="SMART" id="SM00382">
    <property type="entry name" value="AAA"/>
    <property type="match status" value="1"/>
</dbReference>
<feature type="transmembrane region" description="Helical" evidence="10">
    <location>
        <begin position="268"/>
        <end position="294"/>
    </location>
</feature>
<feature type="domain" description="ABC transmembrane type-1" evidence="12">
    <location>
        <begin position="532"/>
        <end position="819"/>
    </location>
</feature>
<accession>A0A8H4W6D1</accession>
<dbReference type="GO" id="GO:0000041">
    <property type="term" value="P:transition metal ion transport"/>
    <property type="evidence" value="ECO:0007669"/>
    <property type="project" value="UniProtKB-ARBA"/>
</dbReference>
<feature type="transmembrane region" description="Helical" evidence="10">
    <location>
        <begin position="650"/>
        <end position="670"/>
    </location>
</feature>
<dbReference type="CDD" id="cd03253">
    <property type="entry name" value="ABCC_ATM1_transporter"/>
    <property type="match status" value="1"/>
</dbReference>
<keyword evidence="7 10" id="KW-0472">Membrane</keyword>
<keyword evidence="2" id="KW-0813">Transport</keyword>
<comment type="subcellular location">
    <subcellularLocation>
        <location evidence="1">Membrane</location>
        <topology evidence="1">Multi-pass membrane protein</topology>
    </subcellularLocation>
</comment>
<dbReference type="CDD" id="cd18583">
    <property type="entry name" value="ABC_6TM_HMT1"/>
    <property type="match status" value="1"/>
</dbReference>
<keyword evidence="14" id="KW-1185">Reference proteome</keyword>
<gene>
    <name evidence="13" type="ORF">G7Y89_g2141</name>
</gene>
<dbReference type="Pfam" id="PF00005">
    <property type="entry name" value="ABC_tran"/>
    <property type="match status" value="1"/>
</dbReference>
<evidence type="ECO:0000313" key="13">
    <source>
        <dbReference type="EMBL" id="KAF4635953.1"/>
    </source>
</evidence>
<feature type="transmembrane region" description="Helical" evidence="10">
    <location>
        <begin position="202"/>
        <end position="219"/>
    </location>
</feature>
<evidence type="ECO:0000256" key="5">
    <source>
        <dbReference type="ARBA" id="ARBA00022840"/>
    </source>
</evidence>
<dbReference type="PROSITE" id="PS50893">
    <property type="entry name" value="ABC_TRANSPORTER_2"/>
    <property type="match status" value="1"/>
</dbReference>
<feature type="compositionally biased region" description="Basic and acidic residues" evidence="9">
    <location>
        <begin position="1207"/>
        <end position="1216"/>
    </location>
</feature>
<dbReference type="PROSITE" id="PS00211">
    <property type="entry name" value="ABC_TRANSPORTER_1"/>
    <property type="match status" value="1"/>
</dbReference>
<dbReference type="PROSITE" id="PS50929">
    <property type="entry name" value="ABC_TM1F"/>
    <property type="match status" value="1"/>
</dbReference>
<keyword evidence="5" id="KW-0067">ATP-binding</keyword>
<evidence type="ECO:0000256" key="6">
    <source>
        <dbReference type="ARBA" id="ARBA00022989"/>
    </source>
</evidence>
<dbReference type="InterPro" id="IPR036640">
    <property type="entry name" value="ABC1_TM_sf"/>
</dbReference>
<feature type="transmembrane region" description="Helical" evidence="10">
    <location>
        <begin position="390"/>
        <end position="410"/>
    </location>
</feature>
<name>A0A8H4W6D1_9HELO</name>
<dbReference type="InterPro" id="IPR011527">
    <property type="entry name" value="ABC1_TM_dom"/>
</dbReference>
<feature type="compositionally biased region" description="Polar residues" evidence="9">
    <location>
        <begin position="1185"/>
        <end position="1206"/>
    </location>
</feature>
<keyword evidence="3 10" id="KW-0812">Transmembrane</keyword>
<feature type="region of interest" description="Disordered" evidence="9">
    <location>
        <begin position="227"/>
        <end position="250"/>
    </location>
</feature>
<feature type="region of interest" description="Disordered" evidence="9">
    <location>
        <begin position="439"/>
        <end position="495"/>
    </location>
</feature>
<sequence>MASGSARYLRYILFAFFGLAVIYFISSSSTQRIPTTGGWGGIPTKAGSDVSPVASGALSEATGTTPNPQTSLPSWLLKPLPCVRCSQLQVSMEMMLWQQRRPIDGTVIVRTTERSSTGGPAQHEARYSGKPEPAHRTLYLGTALLGWQTACSSSEFPIPTDKEQGYSQYIAMAEENVELSSYVGSNGTYTNTVLLNAVHFNYAWVLFVVFLISFITHSIRTAQPLPESTKEPVLTGPGGKPLPRSARKYKEEREKKRKLEDFSHGRKLVFLYLSAGLLATFVANGVNIVVHALYEREDGWWCGEATAIYVCASAFFYSIFLISLVDTAPSPNIVHQVTWMVALIAELVLLGGTIALYTSDHEAFNSLRRERHREEEALYRSPNEWETVEILVDIVRVIILLFLIGFYIVFSLERYFQSRASSRRDSEFDERSPLLLNGQANGNGHVPGNGSVGNGNATPTRSENGAAENGDHHNGSAEGGTPAGRRSLDENPAFYKPTTAPNRTWWEYIRGYSLFFPYLWPSKSVRLQIVVVVCFFLVVLQRVVNIAVPLQVGRVTNELSNKEGKTPGMPWLSISLLIVFKSLQGTSGILGAIRSVLWIPISQYSYKALTTASFEHVHGLSLDFHLGKRTGEVLSALSKGNAINNFLEQVTFQVLPMVFDLGVAIVYFGIAFDAYYALIVAIITFSYLYLTIRMARWRSEQRRQMTNLSREEDAVKNDSLTSYETVKYFNAEEYEFDRYRQAVSAFQKMEYKVTISLNILNISQNMVFMAGLLCTSLISAYQVTTGVREVGEFVELLTYMAQLQQPLNFFGSFYRSVQSAMISGERLLELFKEQPTVVDEPGAVNMPACEGQIRFQNVKFSYDQRKPALEDLSFTCRPGTTTAFVGESGGGKSTVFRLLFRFYNAQNGSIQLDGNDIKDITIDSLRRHIGVVPQDTVLFNETLMYNLRYANQKATDADIFAACRAASIHDKILAFPDGYDTKVGERGLRLSGGEKQRVAIARTIIKNPRIIMLDEATAALDSDTEQNIQEALRALSEGRTMLVIAHRLSTITSADQILVLHAGKVAEAGTHQELLAMKGRYHNMWRKQIRAEQAADKASRAVAKANALREATMDRPGSSGNEGSPSEDVSENEADARSGTTLIGPNITSRVHPAENLRDAESSVAGSNVDTLVDDSLDDTRLNDGLTQEMSTENESATDSRNTSQERLSDESRPAI</sequence>
<feature type="transmembrane region" description="Helical" evidence="10">
    <location>
        <begin position="7"/>
        <end position="25"/>
    </location>
</feature>
<reference evidence="13 14" key="1">
    <citation type="submission" date="2020-03" db="EMBL/GenBank/DDBJ databases">
        <title>Draft Genome Sequence of Cudoniella acicularis.</title>
        <authorList>
            <person name="Buettner E."/>
            <person name="Kellner H."/>
        </authorList>
    </citation>
    <scope>NUCLEOTIDE SEQUENCE [LARGE SCALE GENOMIC DNA]</scope>
    <source>
        <strain evidence="13 14">DSM 108380</strain>
    </source>
</reference>
<feature type="region of interest" description="Disordered" evidence="9">
    <location>
        <begin position="1096"/>
        <end position="1216"/>
    </location>
</feature>
<dbReference type="InterPro" id="IPR017871">
    <property type="entry name" value="ABC_transporter-like_CS"/>
</dbReference>
<evidence type="ECO:0000256" key="8">
    <source>
        <dbReference type="ARBA" id="ARBA00024363"/>
    </source>
</evidence>
<dbReference type="InterPro" id="IPR027417">
    <property type="entry name" value="P-loop_NTPase"/>
</dbReference>
<feature type="domain" description="ABC transporter" evidence="11">
    <location>
        <begin position="853"/>
        <end position="1087"/>
    </location>
</feature>
<feature type="transmembrane region" description="Helical" evidence="10">
    <location>
        <begin position="570"/>
        <end position="593"/>
    </location>
</feature>
<dbReference type="SUPFAM" id="SSF52540">
    <property type="entry name" value="P-loop containing nucleoside triphosphate hydrolases"/>
    <property type="match status" value="1"/>
</dbReference>
<dbReference type="GO" id="GO:0005524">
    <property type="term" value="F:ATP binding"/>
    <property type="evidence" value="ECO:0007669"/>
    <property type="project" value="UniProtKB-KW"/>
</dbReference>
<dbReference type="AlphaFoldDB" id="A0A8H4W6D1"/>
<dbReference type="GO" id="GO:0140359">
    <property type="term" value="F:ABC-type transporter activity"/>
    <property type="evidence" value="ECO:0007669"/>
    <property type="project" value="InterPro"/>
</dbReference>
<dbReference type="SUPFAM" id="SSF90123">
    <property type="entry name" value="ABC transporter transmembrane region"/>
    <property type="match status" value="1"/>
</dbReference>
<feature type="transmembrane region" description="Helical" evidence="10">
    <location>
        <begin position="306"/>
        <end position="325"/>
    </location>
</feature>
<keyword evidence="4" id="KW-0547">Nucleotide-binding</keyword>
<feature type="transmembrane region" description="Helical" evidence="10">
    <location>
        <begin position="529"/>
        <end position="550"/>
    </location>
</feature>
<dbReference type="FunFam" id="3.40.50.300:FF:000186">
    <property type="entry name" value="ATP-binding cassette sub-family B member 7, mitochondrial"/>
    <property type="match status" value="1"/>
</dbReference>
<feature type="compositionally biased region" description="Polar residues" evidence="9">
    <location>
        <begin position="1138"/>
        <end position="1149"/>
    </location>
</feature>
<dbReference type="InterPro" id="IPR003593">
    <property type="entry name" value="AAA+_ATPase"/>
</dbReference>
<dbReference type="PANTHER" id="PTHR24221:SF651">
    <property type="entry name" value="HEAVY METAL TOLERANCE PROTEIN"/>
    <property type="match status" value="1"/>
</dbReference>
<dbReference type="Gene3D" id="3.40.50.300">
    <property type="entry name" value="P-loop containing nucleotide triphosphate hydrolases"/>
    <property type="match status" value="1"/>
</dbReference>
<dbReference type="EMBL" id="JAAMPI010000091">
    <property type="protein sequence ID" value="KAF4635953.1"/>
    <property type="molecule type" value="Genomic_DNA"/>
</dbReference>
<evidence type="ECO:0000256" key="7">
    <source>
        <dbReference type="ARBA" id="ARBA00023136"/>
    </source>
</evidence>
<evidence type="ECO:0000259" key="12">
    <source>
        <dbReference type="PROSITE" id="PS50929"/>
    </source>
</evidence>
<dbReference type="InterPro" id="IPR039421">
    <property type="entry name" value="Type_1_exporter"/>
</dbReference>
<evidence type="ECO:0000313" key="14">
    <source>
        <dbReference type="Proteomes" id="UP000566819"/>
    </source>
</evidence>
<comment type="caution">
    <text evidence="13">The sequence shown here is derived from an EMBL/GenBank/DDBJ whole genome shotgun (WGS) entry which is preliminary data.</text>
</comment>
<dbReference type="PANTHER" id="PTHR24221">
    <property type="entry name" value="ATP-BINDING CASSETTE SUB-FAMILY B"/>
    <property type="match status" value="1"/>
</dbReference>
<protein>
    <recommendedName>
        <fullName evidence="15">Heavy metal tolerance protein</fullName>
    </recommendedName>
</protein>
<evidence type="ECO:0000256" key="3">
    <source>
        <dbReference type="ARBA" id="ARBA00022692"/>
    </source>
</evidence>
<dbReference type="GO" id="GO:0005774">
    <property type="term" value="C:vacuolar membrane"/>
    <property type="evidence" value="ECO:0007669"/>
    <property type="project" value="TreeGrafter"/>
</dbReference>
<comment type="similarity">
    <text evidence="8">Belongs to the ABC transporter superfamily. ABCB family. Heavy Metal importer (TC 3.A.1.210) subfamily.</text>
</comment>
<evidence type="ECO:0000256" key="2">
    <source>
        <dbReference type="ARBA" id="ARBA00022448"/>
    </source>
</evidence>
<feature type="transmembrane region" description="Helical" evidence="10">
    <location>
        <begin position="337"/>
        <end position="357"/>
    </location>
</feature>
<evidence type="ECO:0000256" key="10">
    <source>
        <dbReference type="SAM" id="Phobius"/>
    </source>
</evidence>
<proteinExistence type="inferred from homology"/>
<dbReference type="OrthoDB" id="6500128at2759"/>
<keyword evidence="6 10" id="KW-1133">Transmembrane helix</keyword>
<evidence type="ECO:0000256" key="4">
    <source>
        <dbReference type="ARBA" id="ARBA00022741"/>
    </source>
</evidence>
<dbReference type="Proteomes" id="UP000566819">
    <property type="component" value="Unassembled WGS sequence"/>
</dbReference>
<evidence type="ECO:0000259" key="11">
    <source>
        <dbReference type="PROSITE" id="PS50893"/>
    </source>
</evidence>
<feature type="compositionally biased region" description="Low complexity" evidence="9">
    <location>
        <begin position="1116"/>
        <end position="1127"/>
    </location>
</feature>
<evidence type="ECO:0000256" key="9">
    <source>
        <dbReference type="SAM" id="MobiDB-lite"/>
    </source>
</evidence>
<dbReference type="Pfam" id="PF00664">
    <property type="entry name" value="ABC_membrane"/>
    <property type="match status" value="1"/>
</dbReference>
<dbReference type="GO" id="GO:0016887">
    <property type="term" value="F:ATP hydrolysis activity"/>
    <property type="evidence" value="ECO:0007669"/>
    <property type="project" value="InterPro"/>
</dbReference>
<dbReference type="Gene3D" id="1.20.1560.10">
    <property type="entry name" value="ABC transporter type 1, transmembrane domain"/>
    <property type="match status" value="1"/>
</dbReference>
<dbReference type="FunFam" id="1.20.1560.10:FF:000050">
    <property type="entry name" value="Vacuolar ABC heavy metal transporter (Hmt1)"/>
    <property type="match status" value="1"/>
</dbReference>
<feature type="compositionally biased region" description="Basic and acidic residues" evidence="9">
    <location>
        <begin position="1152"/>
        <end position="1161"/>
    </location>
</feature>
<evidence type="ECO:0000256" key="1">
    <source>
        <dbReference type="ARBA" id="ARBA00004141"/>
    </source>
</evidence>
<dbReference type="InterPro" id="IPR003439">
    <property type="entry name" value="ABC_transporter-like_ATP-bd"/>
</dbReference>